<comment type="caution">
    <text evidence="2">The sequence shown here is derived from an EMBL/GenBank/DDBJ whole genome shotgun (WGS) entry which is preliminary data.</text>
</comment>
<dbReference type="Proteomes" id="UP001530377">
    <property type="component" value="Unassembled WGS sequence"/>
</dbReference>
<gene>
    <name evidence="2" type="ORF">ACHAXA_000226</name>
</gene>
<keyword evidence="3" id="KW-1185">Reference proteome</keyword>
<sequence>MNRCPTHTKSKSFHPYSTTTNQCDLTAVPIHTKSESFHQPRRHKSWKPTHIKSASFHQPRRHTSFHLPRRHDDYVVPQQDLHKIASAYLSNWIEYNFNINESGVRDNGIGNDIAALDDHALSTHSPNLHPLIASSPGTYPLKQTSTHRVAPLPMTNNHQLKGRSNKDECTPPIVKYHQGFPKNKDSSIPTNNSKGEIHRVNSTTLPHLKLGDRGSPQDILDNEKIEFTKVMDSLRLHDFVFILRSDRSWTYAIVADRRPDSILFVVDTEGNTKVLSKKRWIDQIRFVNPDAAAAINEHAKIEQLKKETSQKKKNATGQVTEVDRSSKACHSN</sequence>
<evidence type="ECO:0000313" key="3">
    <source>
        <dbReference type="Proteomes" id="UP001530377"/>
    </source>
</evidence>
<proteinExistence type="predicted"/>
<dbReference type="EMBL" id="JALLPB020000370">
    <property type="protein sequence ID" value="KAL3809857.1"/>
    <property type="molecule type" value="Genomic_DNA"/>
</dbReference>
<organism evidence="2 3">
    <name type="scientific">Cyclostephanos tholiformis</name>
    <dbReference type="NCBI Taxonomy" id="382380"/>
    <lineage>
        <taxon>Eukaryota</taxon>
        <taxon>Sar</taxon>
        <taxon>Stramenopiles</taxon>
        <taxon>Ochrophyta</taxon>
        <taxon>Bacillariophyta</taxon>
        <taxon>Coscinodiscophyceae</taxon>
        <taxon>Thalassiosirophycidae</taxon>
        <taxon>Stephanodiscales</taxon>
        <taxon>Stephanodiscaceae</taxon>
        <taxon>Cyclostephanos</taxon>
    </lineage>
</organism>
<accession>A0ABD3RBV7</accession>
<reference evidence="2 3" key="1">
    <citation type="submission" date="2024-10" db="EMBL/GenBank/DDBJ databases">
        <title>Updated reference genomes for cyclostephanoid diatoms.</title>
        <authorList>
            <person name="Roberts W.R."/>
            <person name="Alverson A.J."/>
        </authorList>
    </citation>
    <scope>NUCLEOTIDE SEQUENCE [LARGE SCALE GENOMIC DNA]</scope>
    <source>
        <strain evidence="2 3">AJA228-03</strain>
    </source>
</reference>
<evidence type="ECO:0000313" key="2">
    <source>
        <dbReference type="EMBL" id="KAL3809857.1"/>
    </source>
</evidence>
<protein>
    <submittedName>
        <fullName evidence="2">Uncharacterized protein</fullName>
    </submittedName>
</protein>
<dbReference type="AlphaFoldDB" id="A0ABD3RBV7"/>
<name>A0ABD3RBV7_9STRA</name>
<feature type="region of interest" description="Disordered" evidence="1">
    <location>
        <begin position="305"/>
        <end position="332"/>
    </location>
</feature>
<evidence type="ECO:0000256" key="1">
    <source>
        <dbReference type="SAM" id="MobiDB-lite"/>
    </source>
</evidence>